<reference evidence="3" key="1">
    <citation type="submission" date="2025-08" db="UniProtKB">
        <authorList>
            <consortium name="RefSeq"/>
        </authorList>
    </citation>
    <scope>IDENTIFICATION</scope>
    <source>
        <tissue evidence="3">Total insect</tissue>
    </source>
</reference>
<accession>A0A6P8YHX0</accession>
<dbReference type="GeneID" id="117642451"/>
<dbReference type="AlphaFoldDB" id="A0A6P8YHX0"/>
<sequence>MTEENDNNTPNVKIRDINEMTQKPDSAFHCISPTFCNESSVTNEPLMQMLLNAHLAQRTSNSSETLRSEKIIVPVPRPTMADPNRIFLLQVKKLQKEPRQDNAQEAILPAPDSVAQCFKETLLVKEPESLQESQTYKVAPHAEKTPKHLTHVPSSVQPNDLNAGRRIFLLQVEKLQKESPHGSTNKDQFKENMTPDEKHCDPCNAAQPQEAPAFPAVSGPLLDVCPNEMPIQSASSIMSALKEDCPSRETTRNEEKISKQETSFSTVKKNPNTVSKRVKGCDQNIHKIRRLQTRVLSLENLLYKIIDEKLVPTGVIQTIRKTLRRGTKLF</sequence>
<dbReference type="Proteomes" id="UP000515158">
    <property type="component" value="Unplaced"/>
</dbReference>
<name>A0A6P8YHX0_THRPL</name>
<evidence type="ECO:0000313" key="2">
    <source>
        <dbReference type="Proteomes" id="UP000515158"/>
    </source>
</evidence>
<feature type="region of interest" description="Disordered" evidence="1">
    <location>
        <begin position="176"/>
        <end position="199"/>
    </location>
</feature>
<evidence type="ECO:0000256" key="1">
    <source>
        <dbReference type="SAM" id="MobiDB-lite"/>
    </source>
</evidence>
<feature type="compositionally biased region" description="Basic and acidic residues" evidence="1">
    <location>
        <begin position="187"/>
        <end position="199"/>
    </location>
</feature>
<feature type="compositionally biased region" description="Basic and acidic residues" evidence="1">
    <location>
        <begin position="246"/>
        <end position="259"/>
    </location>
</feature>
<protein>
    <submittedName>
        <fullName evidence="3">Uncharacterized protein LOC117642451</fullName>
    </submittedName>
</protein>
<keyword evidence="2" id="KW-1185">Reference proteome</keyword>
<feature type="region of interest" description="Disordered" evidence="1">
    <location>
        <begin position="246"/>
        <end position="267"/>
    </location>
</feature>
<dbReference type="InParanoid" id="A0A6P8YHX0"/>
<evidence type="ECO:0000313" key="3">
    <source>
        <dbReference type="RefSeq" id="XP_034236580.1"/>
    </source>
</evidence>
<proteinExistence type="predicted"/>
<dbReference type="KEGG" id="tpal:117642451"/>
<dbReference type="RefSeq" id="XP_034236580.1">
    <property type="nucleotide sequence ID" value="XM_034380689.1"/>
</dbReference>
<gene>
    <name evidence="3" type="primary">LOC117642451</name>
</gene>
<organism evidence="3">
    <name type="scientific">Thrips palmi</name>
    <name type="common">Melon thrips</name>
    <dbReference type="NCBI Taxonomy" id="161013"/>
    <lineage>
        <taxon>Eukaryota</taxon>
        <taxon>Metazoa</taxon>
        <taxon>Ecdysozoa</taxon>
        <taxon>Arthropoda</taxon>
        <taxon>Hexapoda</taxon>
        <taxon>Insecta</taxon>
        <taxon>Pterygota</taxon>
        <taxon>Neoptera</taxon>
        <taxon>Paraneoptera</taxon>
        <taxon>Thysanoptera</taxon>
        <taxon>Terebrantia</taxon>
        <taxon>Thripoidea</taxon>
        <taxon>Thripidae</taxon>
        <taxon>Thrips</taxon>
    </lineage>
</organism>